<accession>A0A6L2L4Z4</accession>
<dbReference type="InterPro" id="IPR001584">
    <property type="entry name" value="Integrase_cat-core"/>
</dbReference>
<comment type="caution">
    <text evidence="3">The sequence shown here is derived from an EMBL/GenBank/DDBJ whole genome shotgun (WGS) entry which is preliminary data.</text>
</comment>
<dbReference type="InterPro" id="IPR012337">
    <property type="entry name" value="RNaseH-like_sf"/>
</dbReference>
<gene>
    <name evidence="3" type="ORF">Tci_028746</name>
</gene>
<name>A0A6L2L4Z4_TANCI</name>
<dbReference type="PROSITE" id="PS50994">
    <property type="entry name" value="INTEGRASE"/>
    <property type="match status" value="1"/>
</dbReference>
<feature type="domain" description="Integrase catalytic" evidence="2">
    <location>
        <begin position="176"/>
        <end position="271"/>
    </location>
</feature>
<dbReference type="Gene3D" id="3.30.420.10">
    <property type="entry name" value="Ribonuclease H-like superfamily/Ribonuclease H"/>
    <property type="match status" value="1"/>
</dbReference>
<dbReference type="PANTHER" id="PTHR42648">
    <property type="entry name" value="TRANSPOSASE, PUTATIVE-RELATED"/>
    <property type="match status" value="1"/>
</dbReference>
<protein>
    <submittedName>
        <fullName evidence="3">Retrovirus-related Pol polyprotein from transposon TNT 1-94</fullName>
    </submittedName>
</protein>
<reference evidence="3" key="1">
    <citation type="journal article" date="2019" name="Sci. Rep.">
        <title>Draft genome of Tanacetum cinerariifolium, the natural source of mosquito coil.</title>
        <authorList>
            <person name="Yamashiro T."/>
            <person name="Shiraishi A."/>
            <person name="Satake H."/>
            <person name="Nakayama K."/>
        </authorList>
    </citation>
    <scope>NUCLEOTIDE SEQUENCE</scope>
</reference>
<evidence type="ECO:0000259" key="2">
    <source>
        <dbReference type="PROSITE" id="PS50994"/>
    </source>
</evidence>
<dbReference type="EMBL" id="BKCJ010003720">
    <property type="protein sequence ID" value="GEU56768.1"/>
    <property type="molecule type" value="Genomic_DNA"/>
</dbReference>
<dbReference type="SUPFAM" id="SSF53098">
    <property type="entry name" value="Ribonuclease H-like"/>
    <property type="match status" value="1"/>
</dbReference>
<proteinExistence type="predicted"/>
<dbReference type="GO" id="GO:0015074">
    <property type="term" value="P:DNA integration"/>
    <property type="evidence" value="ECO:0007669"/>
    <property type="project" value="InterPro"/>
</dbReference>
<dbReference type="GO" id="GO:0003676">
    <property type="term" value="F:nucleic acid binding"/>
    <property type="evidence" value="ECO:0007669"/>
    <property type="project" value="InterPro"/>
</dbReference>
<evidence type="ECO:0000256" key="1">
    <source>
        <dbReference type="SAM" id="MobiDB-lite"/>
    </source>
</evidence>
<evidence type="ECO:0000313" key="3">
    <source>
        <dbReference type="EMBL" id="GEU56768.1"/>
    </source>
</evidence>
<dbReference type="AlphaFoldDB" id="A0A6L2L4Z4"/>
<dbReference type="InterPro" id="IPR039537">
    <property type="entry name" value="Retrotran_Ty1/copia-like"/>
</dbReference>
<dbReference type="PANTHER" id="PTHR42648:SF18">
    <property type="entry name" value="RETROTRANSPOSON, UNCLASSIFIED-LIKE PROTEIN"/>
    <property type="match status" value="1"/>
</dbReference>
<feature type="compositionally biased region" description="Polar residues" evidence="1">
    <location>
        <begin position="1"/>
        <end position="19"/>
    </location>
</feature>
<organism evidence="3">
    <name type="scientific">Tanacetum cinerariifolium</name>
    <name type="common">Dalmatian daisy</name>
    <name type="synonym">Chrysanthemum cinerariifolium</name>
    <dbReference type="NCBI Taxonomy" id="118510"/>
    <lineage>
        <taxon>Eukaryota</taxon>
        <taxon>Viridiplantae</taxon>
        <taxon>Streptophyta</taxon>
        <taxon>Embryophyta</taxon>
        <taxon>Tracheophyta</taxon>
        <taxon>Spermatophyta</taxon>
        <taxon>Magnoliopsida</taxon>
        <taxon>eudicotyledons</taxon>
        <taxon>Gunneridae</taxon>
        <taxon>Pentapetalae</taxon>
        <taxon>asterids</taxon>
        <taxon>campanulids</taxon>
        <taxon>Asterales</taxon>
        <taxon>Asteraceae</taxon>
        <taxon>Asteroideae</taxon>
        <taxon>Anthemideae</taxon>
        <taxon>Anthemidinae</taxon>
        <taxon>Tanacetum</taxon>
    </lineage>
</organism>
<feature type="region of interest" description="Disordered" evidence="1">
    <location>
        <begin position="1"/>
        <end position="42"/>
    </location>
</feature>
<sequence length="317" mass="35922">MSPSTRVSSSTEASGSKPRSNTKKDRISQISCSNKKTNKVESHPRIAKYSLNNTNRVSKTVCNENVKHCVLNANSNLVCATCHECMFDVIHDLCVSGYLNDVNARVKSKSVKSRFAKRKKKEIWKPTGKSKKTSHKPKAVDTNHISLAYGSLRANASRKYKREEIQVRLNATVRNVRTDNGTEFVNQTLRDYYENVSITHETSVARTSEQNGVVERQNHTLVEAARTMLIFSKVPLFLWAEAVSTACYTQNGSLIRLRYNKTPYELMHDKQPDLSYLYVFGSLCFPTNDSEDLGKLKVTADIGIFVRYKGLKIKQKR</sequence>
<dbReference type="InterPro" id="IPR036397">
    <property type="entry name" value="RNaseH_sf"/>
</dbReference>